<reference evidence="2 3" key="1">
    <citation type="journal article" date="2005" name="Genome Res.">
        <title>Comparative and functional genomic analyses of the pathogenicity of phytopathogen Xanthomonas campestris pv. campestris.</title>
        <authorList>
            <person name="Qian W."/>
            <person name="Jia Y."/>
            <person name="Ren S.X."/>
            <person name="He Y.Q."/>
            <person name="Feng J.X."/>
            <person name="Lu L.F."/>
            <person name="Sun Q."/>
            <person name="Ying G."/>
            <person name="Tang D.J."/>
            <person name="Tang H."/>
            <person name="Wu W."/>
            <person name="Hao P."/>
            <person name="Wang L."/>
            <person name="Jiang B.L."/>
            <person name="Zeng S."/>
            <person name="Gu W.Y."/>
            <person name="Lu G."/>
            <person name="Rong L."/>
            <person name="Tian Y."/>
            <person name="Yao Z."/>
            <person name="Fu G."/>
            <person name="Chen B."/>
            <person name="Fang R."/>
            <person name="Qiang B."/>
            <person name="Chen Z."/>
            <person name="Zhao G.P."/>
            <person name="Tang J.L."/>
            <person name="He C."/>
        </authorList>
    </citation>
    <scope>NUCLEOTIDE SEQUENCE [LARGE SCALE GENOMIC DNA]</scope>
    <source>
        <strain evidence="2 3">8004</strain>
    </source>
</reference>
<dbReference type="EMBL" id="CP000050">
    <property type="protein sequence ID" value="AAY50608.1"/>
    <property type="molecule type" value="Genomic_DNA"/>
</dbReference>
<name>A0A0H2XAP8_XANC8</name>
<proteinExistence type="predicted"/>
<keyword evidence="1" id="KW-1133">Transmembrane helix</keyword>
<dbReference type="AlphaFoldDB" id="A0A0H2XAP8"/>
<sequence length="213" mass="23294">MPRSVKRDRWIALGLLLLVMGVAYLVLVHPWFTQPMLAVQDDLQSLRERELRVRVQLQQAPQVSQRLQQARQTLQSRPGFLPESSAELASAGLVQRLERAVVDASPGNRSCAISNRSPLQPETKRFTRVAVQVRLRCGTPELASVLYSLENGTPRLFVDNLNVMAQRYQLSPNESGNGLDIAFELAGYLRPGSNAGPVNTGAAPAAGEASNAP</sequence>
<evidence type="ECO:0000313" key="2">
    <source>
        <dbReference type="EMBL" id="AAY50608.1"/>
    </source>
</evidence>
<dbReference type="InterPro" id="IPR034756">
    <property type="entry name" value="T2SSM_b"/>
</dbReference>
<protein>
    <submittedName>
        <fullName evidence="2">General secretion pathway protein M</fullName>
    </submittedName>
</protein>
<keyword evidence="1" id="KW-0812">Transmembrane</keyword>
<dbReference type="Proteomes" id="UP000000420">
    <property type="component" value="Chromosome"/>
</dbReference>
<gene>
    <name evidence="2" type="ordered locus">XC_3565</name>
</gene>
<dbReference type="NCBIfam" id="NF040576">
    <property type="entry name" value="T2SS_GspM_XpsM"/>
    <property type="match status" value="1"/>
</dbReference>
<accession>A0A0H2XAP8</accession>
<evidence type="ECO:0000313" key="3">
    <source>
        <dbReference type="Proteomes" id="UP000000420"/>
    </source>
</evidence>
<keyword evidence="1" id="KW-0472">Membrane</keyword>
<dbReference type="HOGENOM" id="CLU_088948_0_0_6"/>
<dbReference type="RefSeq" id="WP_011035908.1">
    <property type="nucleotide sequence ID" value="NC_007086.1"/>
</dbReference>
<dbReference type="Pfam" id="PF10741">
    <property type="entry name" value="T2SSM_b"/>
    <property type="match status" value="1"/>
</dbReference>
<dbReference type="KEGG" id="xcb:XC_3565"/>
<organism evidence="2 3">
    <name type="scientific">Xanthomonas campestris pv. campestris (strain 8004)</name>
    <dbReference type="NCBI Taxonomy" id="314565"/>
    <lineage>
        <taxon>Bacteria</taxon>
        <taxon>Pseudomonadati</taxon>
        <taxon>Pseudomonadota</taxon>
        <taxon>Gammaproteobacteria</taxon>
        <taxon>Lysobacterales</taxon>
        <taxon>Lysobacteraceae</taxon>
        <taxon>Xanthomonas</taxon>
    </lineage>
</organism>
<feature type="transmembrane region" description="Helical" evidence="1">
    <location>
        <begin position="12"/>
        <end position="32"/>
    </location>
</feature>
<evidence type="ECO:0000256" key="1">
    <source>
        <dbReference type="SAM" id="Phobius"/>
    </source>
</evidence>